<dbReference type="EMBL" id="QICM01000021">
    <property type="protein sequence ID" value="PXV63903.1"/>
    <property type="molecule type" value="Genomic_DNA"/>
</dbReference>
<evidence type="ECO:0000256" key="6">
    <source>
        <dbReference type="SAM" id="MobiDB-lite"/>
    </source>
</evidence>
<dbReference type="GO" id="GO:0006412">
    <property type="term" value="P:translation"/>
    <property type="evidence" value="ECO:0007669"/>
    <property type="project" value="UniProtKB-UniRule"/>
</dbReference>
<gene>
    <name evidence="4" type="primary">rplO</name>
    <name evidence="10" type="ORF">BY453_11030</name>
    <name evidence="8" type="ORF">C8C78_12130</name>
    <name evidence="9" type="ORF">SAMN04488597_11664</name>
</gene>
<keyword evidence="3 4" id="KW-0687">Ribonucleoprotein</keyword>
<dbReference type="PANTHER" id="PTHR12934">
    <property type="entry name" value="50S RIBOSOMAL PROTEIN L15"/>
    <property type="match status" value="1"/>
</dbReference>
<evidence type="ECO:0000256" key="2">
    <source>
        <dbReference type="ARBA" id="ARBA00022980"/>
    </source>
</evidence>
<dbReference type="Proteomes" id="UP000324896">
    <property type="component" value="Unassembled WGS sequence"/>
</dbReference>
<dbReference type="PANTHER" id="PTHR12934:SF11">
    <property type="entry name" value="LARGE RIBOSOMAL SUBUNIT PROTEIN UL15M"/>
    <property type="match status" value="1"/>
</dbReference>
<evidence type="ECO:0000313" key="9">
    <source>
        <dbReference type="EMBL" id="SDC87076.1"/>
    </source>
</evidence>
<keyword evidence="4" id="KW-0699">rRNA-binding</keyword>
<dbReference type="InterPro" id="IPR021131">
    <property type="entry name" value="Ribosomal_uL15/eL18"/>
</dbReference>
<sequence>MKLNNLKPAAGYKKNRKRVGRGTGSGSGYTSGRGANGQNSRAGGRVRPTFEGGQTPLFRRLPKRGFNNKFKKEFNEVNVYQLNRFNADETVTPEVLLDQGIIDNIAKNGVKILGKGEVNVALDIKAQAFTASARKKIEAAGGKSEVI</sequence>
<dbReference type="InterPro" id="IPR001196">
    <property type="entry name" value="Ribosomal_uL15_CS"/>
</dbReference>
<dbReference type="InterPro" id="IPR005749">
    <property type="entry name" value="Ribosomal_uL15_bac-type"/>
</dbReference>
<dbReference type="STRING" id="54121.SAMN04515653_10121"/>
<reference evidence="9 13" key="1">
    <citation type="submission" date="2016-10" db="EMBL/GenBank/DDBJ databases">
        <authorList>
            <person name="Varghese N."/>
            <person name="Submissions S."/>
        </authorList>
    </citation>
    <scope>NUCLEOTIDE SEQUENCE [LARGE SCALE GENOMIC DNA]</scope>
    <source>
        <strain evidence="9 13">WG10</strain>
    </source>
</reference>
<dbReference type="GO" id="GO:0019843">
    <property type="term" value="F:rRNA binding"/>
    <property type="evidence" value="ECO:0007669"/>
    <property type="project" value="UniProtKB-UniRule"/>
</dbReference>
<evidence type="ECO:0000256" key="3">
    <source>
        <dbReference type="ARBA" id="ARBA00023274"/>
    </source>
</evidence>
<reference evidence="8 11" key="2">
    <citation type="submission" date="2018-04" db="EMBL/GenBank/DDBJ databases">
        <title>Subsurface microbial communities from deep shales in Ohio and West Virginia, USA.</title>
        <authorList>
            <person name="Wrighton K."/>
        </authorList>
    </citation>
    <scope>NUCLEOTIDE SEQUENCE [LARGE SCALE GENOMIC DNA]</scope>
    <source>
        <strain evidence="8 11">MSL28</strain>
    </source>
</reference>
<evidence type="ECO:0000256" key="4">
    <source>
        <dbReference type="HAMAP-Rule" id="MF_01341"/>
    </source>
</evidence>
<dbReference type="PROSITE" id="PS00475">
    <property type="entry name" value="RIBOSOMAL_L15"/>
    <property type="match status" value="1"/>
</dbReference>
<dbReference type="GO" id="GO:0003735">
    <property type="term" value="F:structural constituent of ribosome"/>
    <property type="evidence" value="ECO:0007669"/>
    <property type="project" value="InterPro"/>
</dbReference>
<evidence type="ECO:0000256" key="5">
    <source>
        <dbReference type="RuleBase" id="RU003888"/>
    </source>
</evidence>
<feature type="region of interest" description="Disordered" evidence="6">
    <location>
        <begin position="1"/>
        <end position="58"/>
    </location>
</feature>
<accession>A0A1G6Q5R4</accession>
<feature type="domain" description="Large ribosomal subunit protein uL15/eL18" evidence="7">
    <location>
        <begin position="77"/>
        <end position="143"/>
    </location>
</feature>
<evidence type="ECO:0000313" key="13">
    <source>
        <dbReference type="Proteomes" id="UP000324896"/>
    </source>
</evidence>
<dbReference type="GO" id="GO:0022625">
    <property type="term" value="C:cytosolic large ribosomal subunit"/>
    <property type="evidence" value="ECO:0007669"/>
    <property type="project" value="TreeGrafter"/>
</dbReference>
<evidence type="ECO:0000313" key="10">
    <source>
        <dbReference type="EMBL" id="TDS31629.1"/>
    </source>
</evidence>
<dbReference type="HAMAP" id="MF_01341">
    <property type="entry name" value="Ribosomal_uL15"/>
    <property type="match status" value="1"/>
</dbReference>
<dbReference type="SUPFAM" id="SSF52080">
    <property type="entry name" value="Ribosomal proteins L15p and L18e"/>
    <property type="match status" value="1"/>
</dbReference>
<evidence type="ECO:0000313" key="12">
    <source>
        <dbReference type="Proteomes" id="UP000295758"/>
    </source>
</evidence>
<proteinExistence type="inferred from homology"/>
<dbReference type="Gene3D" id="3.100.10.10">
    <property type="match status" value="1"/>
</dbReference>
<reference evidence="10 12" key="3">
    <citation type="submission" date="2019-03" db="EMBL/GenBank/DDBJ databases">
        <title>Deep subsurface shale carbon reservoir microbial communities from Ohio and West Virginia, USA.</title>
        <authorList>
            <person name="Wrighton K."/>
        </authorList>
    </citation>
    <scope>NUCLEOTIDE SEQUENCE [LARGE SCALE GENOMIC DNA]</scope>
    <source>
        <strain evidence="10 12">UTICA-S4D12</strain>
    </source>
</reference>
<dbReference type="Proteomes" id="UP000247389">
    <property type="component" value="Unassembled WGS sequence"/>
</dbReference>
<dbReference type="NCBIfam" id="TIGR01071">
    <property type="entry name" value="rplO_bact"/>
    <property type="match status" value="1"/>
</dbReference>
<dbReference type="Pfam" id="PF00828">
    <property type="entry name" value="Ribosomal_L27A"/>
    <property type="match status" value="1"/>
</dbReference>
<evidence type="ECO:0000313" key="8">
    <source>
        <dbReference type="EMBL" id="PXV63903.1"/>
    </source>
</evidence>
<organism evidence="9 13">
    <name type="scientific">Halanaerobium congolense</name>
    <dbReference type="NCBI Taxonomy" id="54121"/>
    <lineage>
        <taxon>Bacteria</taxon>
        <taxon>Bacillati</taxon>
        <taxon>Bacillota</taxon>
        <taxon>Clostridia</taxon>
        <taxon>Halanaerobiales</taxon>
        <taxon>Halanaerobiaceae</taxon>
        <taxon>Halanaerobium</taxon>
    </lineage>
</organism>
<evidence type="ECO:0000259" key="7">
    <source>
        <dbReference type="Pfam" id="PF00828"/>
    </source>
</evidence>
<name>A0A1G6Q5R4_9FIRM</name>
<feature type="compositionally biased region" description="Gly residues" evidence="6">
    <location>
        <begin position="21"/>
        <end position="35"/>
    </location>
</feature>
<evidence type="ECO:0000313" key="11">
    <source>
        <dbReference type="Proteomes" id="UP000247389"/>
    </source>
</evidence>
<keyword evidence="2 4" id="KW-0689">Ribosomal protein</keyword>
<dbReference type="InterPro" id="IPR030878">
    <property type="entry name" value="Ribosomal_uL15"/>
</dbReference>
<protein>
    <recommendedName>
        <fullName evidence="4">Large ribosomal subunit protein uL15</fullName>
    </recommendedName>
</protein>
<comment type="similarity">
    <text evidence="1 4 5">Belongs to the universal ribosomal protein uL15 family.</text>
</comment>
<dbReference type="RefSeq" id="WP_073159819.1">
    <property type="nucleotide sequence ID" value="NZ_FMYT01000016.1"/>
</dbReference>
<dbReference type="OrthoDB" id="9810293at2"/>
<dbReference type="EMBL" id="SOAA01000010">
    <property type="protein sequence ID" value="TDS31629.1"/>
    <property type="molecule type" value="Genomic_DNA"/>
</dbReference>
<dbReference type="EMBL" id="FMYT01000016">
    <property type="protein sequence ID" value="SDC87076.1"/>
    <property type="molecule type" value="Genomic_DNA"/>
</dbReference>
<dbReference type="InterPro" id="IPR036227">
    <property type="entry name" value="Ribosomal_uL15/eL18_sf"/>
</dbReference>
<dbReference type="AlphaFoldDB" id="A0A1G6Q5R4"/>
<comment type="function">
    <text evidence="4">Binds to the 23S rRNA.</text>
</comment>
<comment type="subunit">
    <text evidence="4">Part of the 50S ribosomal subunit.</text>
</comment>
<evidence type="ECO:0000256" key="1">
    <source>
        <dbReference type="ARBA" id="ARBA00007320"/>
    </source>
</evidence>
<keyword evidence="4" id="KW-0694">RNA-binding</keyword>
<dbReference type="Proteomes" id="UP000295758">
    <property type="component" value="Unassembled WGS sequence"/>
</dbReference>